<dbReference type="AlphaFoldDB" id="A0A8T0G838"/>
<comment type="caution">
    <text evidence="1">The sequence shown here is derived from an EMBL/GenBank/DDBJ whole genome shotgun (WGS) entry which is preliminary data.</text>
</comment>
<gene>
    <name evidence="1" type="ORF">KC19_12G171100</name>
</gene>
<dbReference type="EMBL" id="CM026433">
    <property type="protein sequence ID" value="KAG0555466.1"/>
    <property type="molecule type" value="Genomic_DNA"/>
</dbReference>
<accession>A0A8T0G838</accession>
<proteinExistence type="predicted"/>
<protein>
    <submittedName>
        <fullName evidence="1">Uncharacterized protein</fullName>
    </submittedName>
</protein>
<reference evidence="1" key="1">
    <citation type="submission" date="2020-06" db="EMBL/GenBank/DDBJ databases">
        <title>WGS assembly of Ceratodon purpureus strain R40.</title>
        <authorList>
            <person name="Carey S.B."/>
            <person name="Jenkins J."/>
            <person name="Shu S."/>
            <person name="Lovell J.T."/>
            <person name="Sreedasyam A."/>
            <person name="Maumus F."/>
            <person name="Tiley G.P."/>
            <person name="Fernandez-Pozo N."/>
            <person name="Barry K."/>
            <person name="Chen C."/>
            <person name="Wang M."/>
            <person name="Lipzen A."/>
            <person name="Daum C."/>
            <person name="Saski C.A."/>
            <person name="Payton A.C."/>
            <person name="Mcbreen J.C."/>
            <person name="Conrad R.E."/>
            <person name="Kollar L.M."/>
            <person name="Olsson S."/>
            <person name="Huttunen S."/>
            <person name="Landis J.B."/>
            <person name="Wickett N.J."/>
            <person name="Johnson M.G."/>
            <person name="Rensing S.A."/>
            <person name="Grimwood J."/>
            <person name="Schmutz J."/>
            <person name="Mcdaniel S.F."/>
        </authorList>
    </citation>
    <scope>NUCLEOTIDE SEQUENCE</scope>
    <source>
        <strain evidence="1">R40</strain>
    </source>
</reference>
<evidence type="ECO:0000313" key="1">
    <source>
        <dbReference type="EMBL" id="KAG0555466.1"/>
    </source>
</evidence>
<dbReference type="Proteomes" id="UP000822688">
    <property type="component" value="Chromosome 12"/>
</dbReference>
<organism evidence="1 2">
    <name type="scientific">Ceratodon purpureus</name>
    <name type="common">Fire moss</name>
    <name type="synonym">Dicranum purpureum</name>
    <dbReference type="NCBI Taxonomy" id="3225"/>
    <lineage>
        <taxon>Eukaryota</taxon>
        <taxon>Viridiplantae</taxon>
        <taxon>Streptophyta</taxon>
        <taxon>Embryophyta</taxon>
        <taxon>Bryophyta</taxon>
        <taxon>Bryophytina</taxon>
        <taxon>Bryopsida</taxon>
        <taxon>Dicranidae</taxon>
        <taxon>Pseudoditrichales</taxon>
        <taxon>Ditrichaceae</taxon>
        <taxon>Ceratodon</taxon>
    </lineage>
</organism>
<keyword evidence="2" id="KW-1185">Reference proteome</keyword>
<sequence>MNCCQWLSTQRVDHLFSFWRRLTRYKHALDAAKQSHFNLRRRIIPSVEPSVQVHHGEFATYNGVPMFLHPGARMRSTALTTQSSIKCEHHWISLEPNNADGSEASTSAPTSLSLMQPEVLMMLHGQGYQAKPVPNWRKCSLILASRKAEFRPLEAKIAPEIRPLPESMRLSLPGCKLFHPQQIAHYNQMLRSDGKLESGVAKVAARTRTKPGRLYHKFDSLCALATSKAGRLLLIQHRELNHVFYPICYDPAHKLYIEWLNMYERRWFAVSESYGKKDGHV</sequence>
<evidence type="ECO:0000313" key="2">
    <source>
        <dbReference type="Proteomes" id="UP000822688"/>
    </source>
</evidence>
<name>A0A8T0G838_CERPU</name>